<dbReference type="GO" id="GO:0005975">
    <property type="term" value="P:carbohydrate metabolic process"/>
    <property type="evidence" value="ECO:0007669"/>
    <property type="project" value="InterPro"/>
</dbReference>
<feature type="signal peptide" evidence="1">
    <location>
        <begin position="1"/>
        <end position="23"/>
    </location>
</feature>
<name>A0A0B5AJP1_9BACL</name>
<proteinExistence type="predicted"/>
<dbReference type="PANTHER" id="PTHR10587">
    <property type="entry name" value="GLYCOSYL TRANSFERASE-RELATED"/>
    <property type="match status" value="1"/>
</dbReference>
<organism evidence="3 4">
    <name type="scientific">Jeotgalibacillus malaysiensis</name>
    <dbReference type="NCBI Taxonomy" id="1508404"/>
    <lineage>
        <taxon>Bacteria</taxon>
        <taxon>Bacillati</taxon>
        <taxon>Bacillota</taxon>
        <taxon>Bacilli</taxon>
        <taxon>Bacillales</taxon>
        <taxon>Caryophanaceae</taxon>
        <taxon>Jeotgalibacillus</taxon>
    </lineage>
</organism>
<keyword evidence="1" id="KW-0732">Signal</keyword>
<dbReference type="GO" id="GO:0016810">
    <property type="term" value="F:hydrolase activity, acting on carbon-nitrogen (but not peptide) bonds"/>
    <property type="evidence" value="ECO:0007669"/>
    <property type="project" value="InterPro"/>
</dbReference>
<dbReference type="InterPro" id="IPR002509">
    <property type="entry name" value="NODB_dom"/>
</dbReference>
<evidence type="ECO:0000313" key="3">
    <source>
        <dbReference type="EMBL" id="AJD90565.1"/>
    </source>
</evidence>
<dbReference type="EMBL" id="CP009416">
    <property type="protein sequence ID" value="AJD90565.1"/>
    <property type="molecule type" value="Genomic_DNA"/>
</dbReference>
<dbReference type="STRING" id="1508404.JMA_12480"/>
<dbReference type="BioCyc" id="JESP1508404:G14D9-10483-MONOMER"/>
<dbReference type="AlphaFoldDB" id="A0A0B5AJP1"/>
<dbReference type="KEGG" id="jeo:JMA_12480"/>
<dbReference type="GO" id="GO:0016020">
    <property type="term" value="C:membrane"/>
    <property type="evidence" value="ECO:0007669"/>
    <property type="project" value="TreeGrafter"/>
</dbReference>
<feature type="domain" description="NodB homology" evidence="2">
    <location>
        <begin position="63"/>
        <end position="135"/>
    </location>
</feature>
<evidence type="ECO:0000313" key="4">
    <source>
        <dbReference type="Proteomes" id="UP000031449"/>
    </source>
</evidence>
<dbReference type="InterPro" id="IPR050248">
    <property type="entry name" value="Polysacc_deacetylase_ArnD"/>
</dbReference>
<reference evidence="3 4" key="1">
    <citation type="submission" date="2014-08" db="EMBL/GenBank/DDBJ databases">
        <title>Complete genome of a marine bacteria Jeotgalibacillus malaysiensis.</title>
        <authorList>
            <person name="Yaakop A.S."/>
            <person name="Chan K.-G."/>
            <person name="Goh K.M."/>
        </authorList>
    </citation>
    <scope>NUCLEOTIDE SEQUENCE [LARGE SCALE GENOMIC DNA]</scope>
    <source>
        <strain evidence="3 4">D5</strain>
    </source>
</reference>
<keyword evidence="4" id="KW-1185">Reference proteome</keyword>
<sequence>MKTFYSITAALFLFLGFTLSVHAETHHWGFKRSVDGEQPDAGAMYNYLLEKHGAYYKGSPEEKIVYFTFDNGFENGYTEEILDVLKEEKVPATFFLTGHYLESATPLVKKMVKDGHIIGNHSWGILIFQRSEKHR</sequence>
<dbReference type="HOGENOM" id="CLU_1882952_0_0_9"/>
<dbReference type="Gene3D" id="3.20.20.370">
    <property type="entry name" value="Glycoside hydrolase/deacetylase"/>
    <property type="match status" value="1"/>
</dbReference>
<dbReference type="PROSITE" id="PS51677">
    <property type="entry name" value="NODB"/>
    <property type="match status" value="1"/>
</dbReference>
<evidence type="ECO:0000259" key="2">
    <source>
        <dbReference type="PROSITE" id="PS51677"/>
    </source>
</evidence>
<dbReference type="Proteomes" id="UP000031449">
    <property type="component" value="Chromosome"/>
</dbReference>
<dbReference type="InterPro" id="IPR011330">
    <property type="entry name" value="Glyco_hydro/deAcase_b/a-brl"/>
</dbReference>
<protein>
    <submittedName>
        <fullName evidence="3">Polysaccharide deacetylase</fullName>
    </submittedName>
</protein>
<dbReference type="PANTHER" id="PTHR10587:SF78">
    <property type="entry name" value="PEPTIDOGLYCAN-N-ACETYLMURAMIC ACID DEACETYLASE PDAA"/>
    <property type="match status" value="1"/>
</dbReference>
<dbReference type="Pfam" id="PF01522">
    <property type="entry name" value="Polysacc_deac_1"/>
    <property type="match status" value="1"/>
</dbReference>
<accession>A0A0B5AJP1</accession>
<gene>
    <name evidence="3" type="ORF">JMA_12480</name>
</gene>
<evidence type="ECO:0000256" key="1">
    <source>
        <dbReference type="SAM" id="SignalP"/>
    </source>
</evidence>
<dbReference type="SUPFAM" id="SSF88713">
    <property type="entry name" value="Glycoside hydrolase/deacetylase"/>
    <property type="match status" value="1"/>
</dbReference>
<feature type="chain" id="PRO_5002112127" evidence="1">
    <location>
        <begin position="24"/>
        <end position="135"/>
    </location>
</feature>